<evidence type="ECO:0000313" key="1">
    <source>
        <dbReference type="EMBL" id="OQK17700.1"/>
    </source>
</evidence>
<dbReference type="EMBL" id="LPUF01000001">
    <property type="protein sequence ID" value="OQK17700.1"/>
    <property type="molecule type" value="Genomic_DNA"/>
</dbReference>
<organism evidence="1 2">
    <name type="scientific">Methyloprofundus sedimenti</name>
    <dbReference type="NCBI Taxonomy" id="1420851"/>
    <lineage>
        <taxon>Bacteria</taxon>
        <taxon>Pseudomonadati</taxon>
        <taxon>Pseudomonadota</taxon>
        <taxon>Gammaproteobacteria</taxon>
        <taxon>Methylococcales</taxon>
        <taxon>Methylococcaceae</taxon>
        <taxon>Methyloprofundus</taxon>
    </lineage>
</organism>
<protein>
    <submittedName>
        <fullName evidence="1">Uncharacterized protein</fullName>
    </submittedName>
</protein>
<dbReference type="RefSeq" id="WP_080522311.1">
    <property type="nucleotide sequence ID" value="NZ_LPUF01000001.1"/>
</dbReference>
<gene>
    <name evidence="1" type="ORF">AU255_07490</name>
</gene>
<sequence>MQKYKVIEIEVHVGGEDYLINLEGFYIDAMIQAGHPDIEEFLASKIESQGGWLETDVPIEKQARCAIVQTLAESHV</sequence>
<evidence type="ECO:0000313" key="2">
    <source>
        <dbReference type="Proteomes" id="UP000191980"/>
    </source>
</evidence>
<dbReference type="AlphaFoldDB" id="A0A1V8M7Z6"/>
<proteinExistence type="predicted"/>
<accession>A0A1V8M7Z6</accession>
<keyword evidence="2" id="KW-1185">Reference proteome</keyword>
<reference evidence="1 2" key="1">
    <citation type="submission" date="2015-12" db="EMBL/GenBank/DDBJ databases">
        <authorList>
            <person name="Shamseldin A."/>
            <person name="Moawad H."/>
            <person name="Abd El-Rahim W.M."/>
            <person name="Sadowsky M.J."/>
        </authorList>
    </citation>
    <scope>NUCLEOTIDE SEQUENCE [LARGE SCALE GENOMIC DNA]</scope>
    <source>
        <strain evidence="1 2">WF1</strain>
    </source>
</reference>
<name>A0A1V8M7Z6_9GAMM</name>
<dbReference type="Proteomes" id="UP000191980">
    <property type="component" value="Unassembled WGS sequence"/>
</dbReference>
<comment type="caution">
    <text evidence="1">The sequence shown here is derived from an EMBL/GenBank/DDBJ whole genome shotgun (WGS) entry which is preliminary data.</text>
</comment>